<organism evidence="1 2">
    <name type="scientific">Tritrichomonas musculus</name>
    <dbReference type="NCBI Taxonomy" id="1915356"/>
    <lineage>
        <taxon>Eukaryota</taxon>
        <taxon>Metamonada</taxon>
        <taxon>Parabasalia</taxon>
        <taxon>Tritrichomonadida</taxon>
        <taxon>Tritrichomonadidae</taxon>
        <taxon>Tritrichomonas</taxon>
    </lineage>
</organism>
<dbReference type="InterPro" id="IPR036770">
    <property type="entry name" value="Ankyrin_rpt-contain_sf"/>
</dbReference>
<accession>A0ABR2KNE0</accession>
<comment type="caution">
    <text evidence="1">The sequence shown here is derived from an EMBL/GenBank/DDBJ whole genome shotgun (WGS) entry which is preliminary data.</text>
</comment>
<dbReference type="InterPro" id="IPR002110">
    <property type="entry name" value="Ankyrin_rpt"/>
</dbReference>
<protein>
    <recommendedName>
        <fullName evidence="3">Ankyrin repeat protein</fullName>
    </recommendedName>
</protein>
<dbReference type="Proteomes" id="UP001470230">
    <property type="component" value="Unassembled WGS sequence"/>
</dbReference>
<evidence type="ECO:0008006" key="3">
    <source>
        <dbReference type="Google" id="ProtNLM"/>
    </source>
</evidence>
<dbReference type="EMBL" id="JAPFFF010000004">
    <property type="protein sequence ID" value="KAK8891470.1"/>
    <property type="molecule type" value="Genomic_DNA"/>
</dbReference>
<sequence length="66" mass="7635">MLEFYINIFFNQTSLHLACENNRVEIVELLKGRKDLDISIQDNNNRTGLDIAKTNDFTDIVSILSF</sequence>
<evidence type="ECO:0000313" key="2">
    <source>
        <dbReference type="Proteomes" id="UP001470230"/>
    </source>
</evidence>
<name>A0ABR2KNE0_9EUKA</name>
<dbReference type="SUPFAM" id="SSF48403">
    <property type="entry name" value="Ankyrin repeat"/>
    <property type="match status" value="1"/>
</dbReference>
<dbReference type="Pfam" id="PF12796">
    <property type="entry name" value="Ank_2"/>
    <property type="match status" value="1"/>
</dbReference>
<evidence type="ECO:0000313" key="1">
    <source>
        <dbReference type="EMBL" id="KAK8891470.1"/>
    </source>
</evidence>
<keyword evidence="2" id="KW-1185">Reference proteome</keyword>
<gene>
    <name evidence="1" type="ORF">M9Y10_028679</name>
</gene>
<reference evidence="1 2" key="1">
    <citation type="submission" date="2024-04" db="EMBL/GenBank/DDBJ databases">
        <title>Tritrichomonas musculus Genome.</title>
        <authorList>
            <person name="Alves-Ferreira E."/>
            <person name="Grigg M."/>
            <person name="Lorenzi H."/>
            <person name="Galac M."/>
        </authorList>
    </citation>
    <scope>NUCLEOTIDE SEQUENCE [LARGE SCALE GENOMIC DNA]</scope>
    <source>
        <strain evidence="1 2">EAF2021</strain>
    </source>
</reference>
<dbReference type="Gene3D" id="1.25.40.20">
    <property type="entry name" value="Ankyrin repeat-containing domain"/>
    <property type="match status" value="1"/>
</dbReference>
<proteinExistence type="predicted"/>